<comment type="caution">
    <text evidence="4">The sequence shown here is derived from an EMBL/GenBank/DDBJ whole genome shotgun (WGS) entry which is preliminary data.</text>
</comment>
<feature type="domain" description="N-acetyltransferase" evidence="3">
    <location>
        <begin position="3"/>
        <end position="157"/>
    </location>
</feature>
<dbReference type="SUPFAM" id="SSF55729">
    <property type="entry name" value="Acyl-CoA N-acyltransferases (Nat)"/>
    <property type="match status" value="1"/>
</dbReference>
<gene>
    <name evidence="4" type="ORF">RM844_08650</name>
</gene>
<dbReference type="PROSITE" id="PS51186">
    <property type="entry name" value="GNAT"/>
    <property type="match status" value="1"/>
</dbReference>
<dbReference type="InterPro" id="IPR000182">
    <property type="entry name" value="GNAT_dom"/>
</dbReference>
<reference evidence="5" key="1">
    <citation type="submission" date="2023-07" db="EMBL/GenBank/DDBJ databases">
        <title>30 novel species of actinomycetes from the DSMZ collection.</title>
        <authorList>
            <person name="Nouioui I."/>
        </authorList>
    </citation>
    <scope>NUCLEOTIDE SEQUENCE [LARGE SCALE GENOMIC DNA]</scope>
    <source>
        <strain evidence="5">DSM 44915</strain>
    </source>
</reference>
<name>A0ABU2JQ73_9ACTN</name>
<keyword evidence="5" id="KW-1185">Reference proteome</keyword>
<evidence type="ECO:0000259" key="3">
    <source>
        <dbReference type="PROSITE" id="PS51186"/>
    </source>
</evidence>
<dbReference type="Pfam" id="PF13508">
    <property type="entry name" value="Acetyltransf_7"/>
    <property type="match status" value="1"/>
</dbReference>
<keyword evidence="1 4" id="KW-0808">Transferase</keyword>
<dbReference type="Proteomes" id="UP001183410">
    <property type="component" value="Unassembled WGS sequence"/>
</dbReference>
<evidence type="ECO:0000313" key="4">
    <source>
        <dbReference type="EMBL" id="MDT0266363.1"/>
    </source>
</evidence>
<proteinExistence type="predicted"/>
<dbReference type="RefSeq" id="WP_311666381.1">
    <property type="nucleotide sequence ID" value="NZ_JAVREO010000004.1"/>
</dbReference>
<evidence type="ECO:0000256" key="2">
    <source>
        <dbReference type="ARBA" id="ARBA00023315"/>
    </source>
</evidence>
<dbReference type="InterPro" id="IPR050832">
    <property type="entry name" value="Bact_Acetyltransf"/>
</dbReference>
<dbReference type="EMBL" id="JAVREO010000004">
    <property type="protein sequence ID" value="MDT0266363.1"/>
    <property type="molecule type" value="Genomic_DNA"/>
</dbReference>
<accession>A0ABU2JQ73</accession>
<dbReference type="EC" id="2.3.1.-" evidence="4"/>
<dbReference type="InterPro" id="IPR016181">
    <property type="entry name" value="Acyl_CoA_acyltransferase"/>
</dbReference>
<dbReference type="GO" id="GO:0016746">
    <property type="term" value="F:acyltransferase activity"/>
    <property type="evidence" value="ECO:0007669"/>
    <property type="project" value="UniProtKB-KW"/>
</dbReference>
<evidence type="ECO:0000256" key="1">
    <source>
        <dbReference type="ARBA" id="ARBA00022679"/>
    </source>
</evidence>
<sequence>MGFVVRDYRPADEVSWLRCRVLSFLRTPYYDDVLTARPPLPPPGFGLVAEGAQGAVVGCLDVSVEGALATIDTVAVHPDHQRWGIGRALLAEAAARAATAGASTLDAWTRDQPATLAWYRATGFAESDHYLHVYADDTHAADADDGAGAAELARAVERAGAGLRPVRVFAHAPLAREAELRAAFRRVYVCRRFSQPLAPPAG</sequence>
<keyword evidence="2 4" id="KW-0012">Acyltransferase</keyword>
<organism evidence="4 5">
    <name type="scientific">Streptomyces chisholmiae</name>
    <dbReference type="NCBI Taxonomy" id="3075540"/>
    <lineage>
        <taxon>Bacteria</taxon>
        <taxon>Bacillati</taxon>
        <taxon>Actinomycetota</taxon>
        <taxon>Actinomycetes</taxon>
        <taxon>Kitasatosporales</taxon>
        <taxon>Streptomycetaceae</taxon>
        <taxon>Streptomyces</taxon>
    </lineage>
</organism>
<protein>
    <submittedName>
        <fullName evidence="4">GNAT family N-acetyltransferase</fullName>
        <ecNumber evidence="4">2.3.1.-</ecNumber>
    </submittedName>
</protein>
<dbReference type="PANTHER" id="PTHR43877">
    <property type="entry name" value="AMINOALKYLPHOSPHONATE N-ACETYLTRANSFERASE-RELATED-RELATED"/>
    <property type="match status" value="1"/>
</dbReference>
<dbReference type="Gene3D" id="3.40.630.30">
    <property type="match status" value="1"/>
</dbReference>
<evidence type="ECO:0000313" key="5">
    <source>
        <dbReference type="Proteomes" id="UP001183410"/>
    </source>
</evidence>